<dbReference type="GO" id="GO:0003735">
    <property type="term" value="F:structural constituent of ribosome"/>
    <property type="evidence" value="ECO:0007669"/>
    <property type="project" value="InterPro"/>
</dbReference>
<dbReference type="Proteomes" id="UP000770015">
    <property type="component" value="Unassembled WGS sequence"/>
</dbReference>
<evidence type="ECO:0000256" key="2">
    <source>
        <dbReference type="ARBA" id="ARBA00022980"/>
    </source>
</evidence>
<proteinExistence type="inferred from homology"/>
<dbReference type="GO" id="GO:0006412">
    <property type="term" value="P:translation"/>
    <property type="evidence" value="ECO:0007669"/>
    <property type="project" value="InterPro"/>
</dbReference>
<dbReference type="Pfam" id="PF00410">
    <property type="entry name" value="Ribosomal_S8"/>
    <property type="match status" value="1"/>
</dbReference>
<organism evidence="4 5">
    <name type="scientific">Plectosphaerella plurivora</name>
    <dbReference type="NCBI Taxonomy" id="936078"/>
    <lineage>
        <taxon>Eukaryota</taxon>
        <taxon>Fungi</taxon>
        <taxon>Dikarya</taxon>
        <taxon>Ascomycota</taxon>
        <taxon>Pezizomycotina</taxon>
        <taxon>Sordariomycetes</taxon>
        <taxon>Hypocreomycetidae</taxon>
        <taxon>Glomerellales</taxon>
        <taxon>Plectosphaerellaceae</taxon>
        <taxon>Plectosphaerella</taxon>
    </lineage>
</organism>
<keyword evidence="5" id="KW-1185">Reference proteome</keyword>
<keyword evidence="2 4" id="KW-0689">Ribosomal protein</keyword>
<comment type="caution">
    <text evidence="4">The sequence shown here is derived from an EMBL/GenBank/DDBJ whole genome shotgun (WGS) entry which is preliminary data.</text>
</comment>
<evidence type="ECO:0000256" key="1">
    <source>
        <dbReference type="ARBA" id="ARBA00006471"/>
    </source>
</evidence>
<dbReference type="OrthoDB" id="409928at2759"/>
<dbReference type="Gene3D" id="3.30.1370.30">
    <property type="match status" value="1"/>
</dbReference>
<evidence type="ECO:0000313" key="5">
    <source>
        <dbReference type="Proteomes" id="UP000770015"/>
    </source>
</evidence>
<evidence type="ECO:0000256" key="3">
    <source>
        <dbReference type="ARBA" id="ARBA00023274"/>
    </source>
</evidence>
<gene>
    <name evidence="4" type="ORF">F5X68DRAFT_218288</name>
</gene>
<sequence length="162" mass="17756">MGIYSAVNACAHLQNVARARLGMTSLPSTKVNLAMSLALHRAGFISSVHRGGPHPPTAEELVAPPEPVTHTNAATRRIWLGMKYWNNKPVLSELKTLHRPKRPITIKVEDLHRVVRGFPSKNGLVQGLRLGECIFLATDKGILEGREALAKNMGGLLVFRAR</sequence>
<dbReference type="EMBL" id="JAGSXJ010000043">
    <property type="protein sequence ID" value="KAH6663323.1"/>
    <property type="molecule type" value="Genomic_DNA"/>
</dbReference>
<name>A0A9P9A6L9_9PEZI</name>
<dbReference type="InterPro" id="IPR000630">
    <property type="entry name" value="Ribosomal_uS8"/>
</dbReference>
<dbReference type="SUPFAM" id="SSF56047">
    <property type="entry name" value="Ribosomal protein S8"/>
    <property type="match status" value="1"/>
</dbReference>
<reference evidence="4" key="1">
    <citation type="journal article" date="2021" name="Nat. Commun.">
        <title>Genetic determinants of endophytism in the Arabidopsis root mycobiome.</title>
        <authorList>
            <person name="Mesny F."/>
            <person name="Miyauchi S."/>
            <person name="Thiergart T."/>
            <person name="Pickel B."/>
            <person name="Atanasova L."/>
            <person name="Karlsson M."/>
            <person name="Huettel B."/>
            <person name="Barry K.W."/>
            <person name="Haridas S."/>
            <person name="Chen C."/>
            <person name="Bauer D."/>
            <person name="Andreopoulos W."/>
            <person name="Pangilinan J."/>
            <person name="LaButti K."/>
            <person name="Riley R."/>
            <person name="Lipzen A."/>
            <person name="Clum A."/>
            <person name="Drula E."/>
            <person name="Henrissat B."/>
            <person name="Kohler A."/>
            <person name="Grigoriev I.V."/>
            <person name="Martin F.M."/>
            <person name="Hacquard S."/>
        </authorList>
    </citation>
    <scope>NUCLEOTIDE SEQUENCE</scope>
    <source>
        <strain evidence="4">MPI-SDFR-AT-0117</strain>
    </source>
</reference>
<dbReference type="FunFam" id="3.30.1370.30:FF:000006">
    <property type="entry name" value="40S ribosomal protein S8"/>
    <property type="match status" value="1"/>
</dbReference>
<dbReference type="InterPro" id="IPR035987">
    <property type="entry name" value="Ribosomal_uS8_sf"/>
</dbReference>
<dbReference type="GO" id="GO:0005840">
    <property type="term" value="C:ribosome"/>
    <property type="evidence" value="ECO:0007669"/>
    <property type="project" value="UniProtKB-KW"/>
</dbReference>
<accession>A0A9P9A6L9</accession>
<dbReference type="GO" id="GO:1990904">
    <property type="term" value="C:ribonucleoprotein complex"/>
    <property type="evidence" value="ECO:0007669"/>
    <property type="project" value="UniProtKB-KW"/>
</dbReference>
<dbReference type="Gene3D" id="3.30.1490.10">
    <property type="match status" value="1"/>
</dbReference>
<comment type="similarity">
    <text evidence="1">Belongs to the universal ribosomal protein uS8 family.</text>
</comment>
<evidence type="ECO:0000313" key="4">
    <source>
        <dbReference type="EMBL" id="KAH6663323.1"/>
    </source>
</evidence>
<dbReference type="AlphaFoldDB" id="A0A9P9A6L9"/>
<keyword evidence="3" id="KW-0687">Ribonucleoprotein</keyword>
<protein>
    <submittedName>
        <fullName evidence="4">Mitochondrial 37S ribosomal protein S8</fullName>
    </submittedName>
</protein>